<gene>
    <name evidence="1" type="ORF">MEDL_55584</name>
</gene>
<protein>
    <submittedName>
        <fullName evidence="1">Uncharacterized protein</fullName>
    </submittedName>
</protein>
<reference evidence="1" key="1">
    <citation type="submission" date="2021-03" db="EMBL/GenBank/DDBJ databases">
        <authorList>
            <person name="Bekaert M."/>
        </authorList>
    </citation>
    <scope>NUCLEOTIDE SEQUENCE</scope>
</reference>
<keyword evidence="2" id="KW-1185">Reference proteome</keyword>
<dbReference type="AlphaFoldDB" id="A0A8S3UCG6"/>
<dbReference type="Proteomes" id="UP000683360">
    <property type="component" value="Unassembled WGS sequence"/>
</dbReference>
<name>A0A8S3UCG6_MYTED</name>
<proteinExistence type="predicted"/>
<sequence>MNLQQVPIAGRVRPIFHKDYHCPIVSCDGRKFSKFHQYMRHWRKFHTRTSSVLPCTACVDYSSKTRMELREHLCHHHHFTMFAAKRTADGTTRRTLMNPRYMSPGLHIPPIKEEVYITEEIVGVVEVGDNIPRDMDTDMVEQDGKLVIVWFAQDKIHPLDFVECTTETSETFIVESVIEIILLDDFQAEDDAIVISEDSYYACMTKVCIGSDMNDVTLQEEVEMDLEEESATNIAHP</sequence>
<evidence type="ECO:0000313" key="2">
    <source>
        <dbReference type="Proteomes" id="UP000683360"/>
    </source>
</evidence>
<evidence type="ECO:0000313" key="1">
    <source>
        <dbReference type="EMBL" id="CAG2243509.1"/>
    </source>
</evidence>
<comment type="caution">
    <text evidence="1">The sequence shown here is derived from an EMBL/GenBank/DDBJ whole genome shotgun (WGS) entry which is preliminary data.</text>
</comment>
<organism evidence="1 2">
    <name type="scientific">Mytilus edulis</name>
    <name type="common">Blue mussel</name>
    <dbReference type="NCBI Taxonomy" id="6550"/>
    <lineage>
        <taxon>Eukaryota</taxon>
        <taxon>Metazoa</taxon>
        <taxon>Spiralia</taxon>
        <taxon>Lophotrochozoa</taxon>
        <taxon>Mollusca</taxon>
        <taxon>Bivalvia</taxon>
        <taxon>Autobranchia</taxon>
        <taxon>Pteriomorphia</taxon>
        <taxon>Mytilida</taxon>
        <taxon>Mytiloidea</taxon>
        <taxon>Mytilidae</taxon>
        <taxon>Mytilinae</taxon>
        <taxon>Mytilus</taxon>
    </lineage>
</organism>
<dbReference type="EMBL" id="CAJPWZ010002703">
    <property type="protein sequence ID" value="CAG2243509.1"/>
    <property type="molecule type" value="Genomic_DNA"/>
</dbReference>
<accession>A0A8S3UCG6</accession>